<keyword evidence="3" id="KW-1185">Reference proteome</keyword>
<keyword evidence="1" id="KW-0175">Coiled coil</keyword>
<dbReference type="AlphaFoldDB" id="A0A3P7L191"/>
<feature type="coiled-coil region" evidence="1">
    <location>
        <begin position="8"/>
        <end position="35"/>
    </location>
</feature>
<name>A0A3P7L191_DIBLA</name>
<protein>
    <submittedName>
        <fullName evidence="2">Uncharacterized protein</fullName>
    </submittedName>
</protein>
<evidence type="ECO:0000313" key="2">
    <source>
        <dbReference type="EMBL" id="VDN10474.1"/>
    </source>
</evidence>
<dbReference type="Proteomes" id="UP000281553">
    <property type="component" value="Unassembled WGS sequence"/>
</dbReference>
<evidence type="ECO:0000256" key="1">
    <source>
        <dbReference type="SAM" id="Coils"/>
    </source>
</evidence>
<dbReference type="EMBL" id="UYRU01049230">
    <property type="protein sequence ID" value="VDN10474.1"/>
    <property type="molecule type" value="Genomic_DNA"/>
</dbReference>
<accession>A0A3P7L191</accession>
<reference evidence="2 3" key="1">
    <citation type="submission" date="2018-11" db="EMBL/GenBank/DDBJ databases">
        <authorList>
            <consortium name="Pathogen Informatics"/>
        </authorList>
    </citation>
    <scope>NUCLEOTIDE SEQUENCE [LARGE SCALE GENOMIC DNA]</scope>
</reference>
<gene>
    <name evidence="2" type="ORF">DILT_LOCUS6305</name>
</gene>
<proteinExistence type="predicted"/>
<evidence type="ECO:0000313" key="3">
    <source>
        <dbReference type="Proteomes" id="UP000281553"/>
    </source>
</evidence>
<organism evidence="2 3">
    <name type="scientific">Dibothriocephalus latus</name>
    <name type="common">Fish tapeworm</name>
    <name type="synonym">Diphyllobothrium latum</name>
    <dbReference type="NCBI Taxonomy" id="60516"/>
    <lineage>
        <taxon>Eukaryota</taxon>
        <taxon>Metazoa</taxon>
        <taxon>Spiralia</taxon>
        <taxon>Lophotrochozoa</taxon>
        <taxon>Platyhelminthes</taxon>
        <taxon>Cestoda</taxon>
        <taxon>Eucestoda</taxon>
        <taxon>Diphyllobothriidea</taxon>
        <taxon>Diphyllobothriidae</taxon>
        <taxon>Dibothriocephalus</taxon>
    </lineage>
</organism>
<sequence length="363" mass="40156">MYCRQGELDAIVTETKNLQKRKRELTEAKLAAQEVIELNNYQSEYPVREQQLKHCQTKATPILQNLAAVREPNLANSFGEVKNGTEHEMAAAGEALRRAADVMQGLTRQLELEEKRLAFLATGKQEGRRIDMIQQQAVEAAYSALGMDAVAAATKNANGEVPGGETPQLMNGGPLIVPKITNEIQCSAPPMPGQSTIAPKDCLTLLDTLSATLANREDNPLQEKYKELQSYQADPNLSKEAYNEQAVAADNKLYQDTHAKATRTGAILAALKAQVLYQTECENWFQMATDSLDWMNEMQAKVDDTFDWRVTLRRFGVDVKPNQRTTVEMADGGPKGTGGMSKRLARHKQLAVDVSSRIHTLPN</sequence>